<reference evidence="1" key="1">
    <citation type="submission" date="2022-07" db="EMBL/GenBank/DDBJ databases">
        <title>Phylogenomic reconstructions and comparative analyses of Kickxellomycotina fungi.</title>
        <authorList>
            <person name="Reynolds N.K."/>
            <person name="Stajich J.E."/>
            <person name="Barry K."/>
            <person name="Grigoriev I.V."/>
            <person name="Crous P."/>
            <person name="Smith M.E."/>
        </authorList>
    </citation>
    <scope>NUCLEOTIDE SEQUENCE</scope>
    <source>
        <strain evidence="1">BCRC 34191</strain>
    </source>
</reference>
<organism evidence="1 2">
    <name type="scientific">Coemansia linderi</name>
    <dbReference type="NCBI Taxonomy" id="2663919"/>
    <lineage>
        <taxon>Eukaryota</taxon>
        <taxon>Fungi</taxon>
        <taxon>Fungi incertae sedis</taxon>
        <taxon>Zoopagomycota</taxon>
        <taxon>Kickxellomycotina</taxon>
        <taxon>Kickxellomycetes</taxon>
        <taxon>Kickxellales</taxon>
        <taxon>Kickxellaceae</taxon>
        <taxon>Coemansia</taxon>
    </lineage>
</organism>
<proteinExistence type="predicted"/>
<gene>
    <name evidence="1" type="primary">VPS41</name>
    <name evidence="1" type="ORF">GGI18_001623</name>
</gene>
<dbReference type="EMBL" id="JANBUK010000277">
    <property type="protein sequence ID" value="KAJ2790717.1"/>
    <property type="molecule type" value="Genomic_DNA"/>
</dbReference>
<feature type="non-terminal residue" evidence="1">
    <location>
        <position position="651"/>
    </location>
</feature>
<comment type="caution">
    <text evidence="1">The sequence shown here is derived from an EMBL/GenBank/DDBJ whole genome shotgun (WGS) entry which is preliminary data.</text>
</comment>
<dbReference type="Proteomes" id="UP001140066">
    <property type="component" value="Unassembled WGS sequence"/>
</dbReference>
<sequence length="651" mass="73020">MTDASGDVDRLLQLEATQLSRQQEVDRVLAQSILDPFSILGVPHTCSPSDIKLAYRSKSRLIHPDKTAHARARDAFERLKRAETELMDDERRKAILAMMEEARRELAAEWKLERGDEFERAVVEKYKAIMVDIEWRKRQRLKQELAREGAASAREEEMAGERRKRKEADKAWEDSRDQRVSSWRDFQAGSSKKKSKKGDCQSKKAKLAAAGSTDADTASLASNGASDLGSAGAPKASGEFEDDSEDEDEPALRYKRLGGSVPGLFEKDTASTLRACERFLVLGTHWGNVIVIDIEGNLIKQWRAHSATVNSVSVDADSEYVASAGDDGRVVVHGLYNDDITIVDYSRPVKAVAIDPMFSRRRRFVCGGTGGQVIMYEKKWYAKGDTILFTSAGPILSIQWMDSLVAWACDEGVQVYDVGRAMRITQIARPEGSPRADLFTCRLQWRDSRTLDIGWADFVQVVVLKERAPDALGPLLYAEISVLFRTDFVVCGLALYRSQFLVLTYGDHGTVDQGRVDSDGGQERNRNAQPPELRVISRNIEEMSSDALPLDGYSLLQPNDYMLAYWPPAKAGEDPDAWFILSPKQLVAVRPRGLADHVQWLTERENYQQALSDIEDAYAERGPWAMYRDQVKEAEYRAIGQDYAQLLMDAG</sequence>
<name>A0ACC1KJK4_9FUNG</name>
<accession>A0ACC1KJK4</accession>
<protein>
    <submittedName>
        <fullName evidence="1">Vacuolar protein sorting-associated protein 41</fullName>
    </submittedName>
</protein>
<evidence type="ECO:0000313" key="1">
    <source>
        <dbReference type="EMBL" id="KAJ2790717.1"/>
    </source>
</evidence>
<keyword evidence="2" id="KW-1185">Reference proteome</keyword>
<evidence type="ECO:0000313" key="2">
    <source>
        <dbReference type="Proteomes" id="UP001140066"/>
    </source>
</evidence>